<dbReference type="Pfam" id="PF05795">
    <property type="entry name" value="Plasmodium_Vir"/>
    <property type="match status" value="1"/>
</dbReference>
<proteinExistence type="predicted"/>
<dbReference type="AlphaFoldDB" id="A0A1G4E1Q8"/>
<protein>
    <submittedName>
        <fullName evidence="3">VIR protein</fullName>
    </submittedName>
</protein>
<dbReference type="EMBL" id="FLYH01000133">
    <property type="protein sequence ID" value="SCA59942.1"/>
    <property type="molecule type" value="Genomic_DNA"/>
</dbReference>
<feature type="compositionally biased region" description="Low complexity" evidence="1">
    <location>
        <begin position="240"/>
        <end position="294"/>
    </location>
</feature>
<keyword evidence="2" id="KW-1133">Transmembrane helix</keyword>
<keyword evidence="2" id="KW-0812">Transmembrane</keyword>
<dbReference type="VEuPathDB" id="PlasmoDB:PVPAM_090054200"/>
<evidence type="ECO:0000313" key="4">
    <source>
        <dbReference type="Proteomes" id="UP000196402"/>
    </source>
</evidence>
<name>A0A1G4E1Q8_PLAVI</name>
<dbReference type="VEuPathDB" id="PlasmoDB:PVW1_110005600"/>
<dbReference type="VEuPathDB" id="PlasmoDB:PVX_004530"/>
<sequence length="444" mass="50027">MAKPSNSGDLENALKNLKLDKLYEDFFEDIKTPEFKNYCDVFDSQGKKKNENAKKICPKIVYLLEKIYKMKDRGEGAKRCGYLRYWLYDEVGKIHTGGSISMDKLSYIADLIEVGNKVNKEKLKYTCSLSSHDKNVKLDEWKNRKLSYIYIKKYDDIKKDINPTNKDKCNMYTTYLNNMNSLYNTYKKECKPGIVWGYSGPDYADCYSTHKPDNLIALLKNCNKSTSGGTTGTTSWLSSLLGSSNRSSSGSQHNAAPGVAKVADAAGQQRGQGASQGVTRSTSSGSSASSLTAAPERKQVSREMSVTVNPKAPLSPPSRENSGNVVNAVRPNAVETSSDAGPVTTMAVSGTLETLNEKSDKNFIRNIVMATAILGTIFFLFYYNLSSRLKSSFPKRKRKKKIFEHNYYEEYEKEFEKYDSEDRSLASEDDRYYLNYQPEGDYDY</sequence>
<evidence type="ECO:0000256" key="1">
    <source>
        <dbReference type="SAM" id="MobiDB-lite"/>
    </source>
</evidence>
<keyword evidence="2" id="KW-0472">Membrane</keyword>
<reference evidence="3 4" key="1">
    <citation type="submission" date="2016-07" db="EMBL/GenBank/DDBJ databases">
        <authorList>
            <consortium name="Pathogen Informatics"/>
        </authorList>
    </citation>
    <scope>NUCLEOTIDE SEQUENCE [LARGE SCALE GENOMIC DNA]</scope>
</reference>
<evidence type="ECO:0000256" key="2">
    <source>
        <dbReference type="SAM" id="Phobius"/>
    </source>
</evidence>
<dbReference type="VEuPathDB" id="PlasmoDB:PVP01_1100200"/>
<feature type="region of interest" description="Disordered" evidence="1">
    <location>
        <begin position="240"/>
        <end position="325"/>
    </location>
</feature>
<evidence type="ECO:0000313" key="3">
    <source>
        <dbReference type="EMBL" id="SCA59942.1"/>
    </source>
</evidence>
<accession>A0A1G4E1Q8</accession>
<feature type="transmembrane region" description="Helical" evidence="2">
    <location>
        <begin position="363"/>
        <end position="385"/>
    </location>
</feature>
<dbReference type="Proteomes" id="UP000196402">
    <property type="component" value="Unassembled WGS sequence"/>
</dbReference>
<organism evidence="3 4">
    <name type="scientific">Plasmodium vivax</name>
    <name type="common">malaria parasite P. vivax</name>
    <dbReference type="NCBI Taxonomy" id="5855"/>
    <lineage>
        <taxon>Eukaryota</taxon>
        <taxon>Sar</taxon>
        <taxon>Alveolata</taxon>
        <taxon>Apicomplexa</taxon>
        <taxon>Aconoidasida</taxon>
        <taxon>Haemosporida</taxon>
        <taxon>Plasmodiidae</taxon>
        <taxon>Plasmodium</taxon>
        <taxon>Plasmodium (Plasmodium)</taxon>
    </lineage>
</organism>
<dbReference type="InterPro" id="IPR008780">
    <property type="entry name" value="Plasmodium_Vir"/>
</dbReference>
<gene>
    <name evidence="3" type="ORF">PVT01_000052800</name>
</gene>